<evidence type="ECO:0000256" key="4">
    <source>
        <dbReference type="ARBA" id="ARBA00022989"/>
    </source>
</evidence>
<dbReference type="HOGENOM" id="CLU_010964_3_1_9"/>
<evidence type="ECO:0000256" key="7">
    <source>
        <dbReference type="SAM" id="Phobius"/>
    </source>
</evidence>
<evidence type="ECO:0000256" key="1">
    <source>
        <dbReference type="ARBA" id="ARBA00004651"/>
    </source>
</evidence>
<feature type="transmembrane region" description="Helical" evidence="7">
    <location>
        <begin position="847"/>
        <end position="870"/>
    </location>
</feature>
<proteinExistence type="inferred from homology"/>
<dbReference type="PANTHER" id="PTHR30572:SF4">
    <property type="entry name" value="ABC TRANSPORTER PERMEASE YTRF"/>
    <property type="match status" value="1"/>
</dbReference>
<dbReference type="Proteomes" id="UP000012589">
    <property type="component" value="Unassembled WGS sequence"/>
</dbReference>
<feature type="transmembrane region" description="Helical" evidence="7">
    <location>
        <begin position="447"/>
        <end position="468"/>
    </location>
</feature>
<dbReference type="GO" id="GO:0005886">
    <property type="term" value="C:plasma membrane"/>
    <property type="evidence" value="ECO:0007669"/>
    <property type="project" value="UniProtKB-SubCell"/>
</dbReference>
<dbReference type="GO" id="GO:0022857">
    <property type="term" value="F:transmembrane transporter activity"/>
    <property type="evidence" value="ECO:0007669"/>
    <property type="project" value="TreeGrafter"/>
</dbReference>
<dbReference type="STRING" id="1235802.C823_05663"/>
<evidence type="ECO:0000259" key="8">
    <source>
        <dbReference type="Pfam" id="PF02687"/>
    </source>
</evidence>
<reference evidence="9 10" key="1">
    <citation type="journal article" date="2014" name="Genome Announc.">
        <title>Draft genome sequences of the altered schaedler flora, a defined bacterial community from gnotobiotic mice.</title>
        <authorList>
            <person name="Wannemuehler M.J."/>
            <person name="Overstreet A.M."/>
            <person name="Ward D.V."/>
            <person name="Phillips G.J."/>
        </authorList>
    </citation>
    <scope>NUCLEOTIDE SEQUENCE [LARGE SCALE GENOMIC DNA]</scope>
    <source>
        <strain evidence="9 10">ASF492</strain>
    </source>
</reference>
<dbReference type="EMBL" id="AQFT01000175">
    <property type="protein sequence ID" value="EMZ19111.1"/>
    <property type="molecule type" value="Genomic_DNA"/>
</dbReference>
<dbReference type="OrthoDB" id="9793166at2"/>
<evidence type="ECO:0000256" key="2">
    <source>
        <dbReference type="ARBA" id="ARBA00022475"/>
    </source>
</evidence>
<organism evidence="9 10">
    <name type="scientific">Eubacterium plexicaudatum ASF492</name>
    <dbReference type="NCBI Taxonomy" id="1235802"/>
    <lineage>
        <taxon>Bacteria</taxon>
        <taxon>Bacillati</taxon>
        <taxon>Bacillota</taxon>
        <taxon>Clostridia</taxon>
        <taxon>Eubacteriales</taxon>
        <taxon>Eubacteriaceae</taxon>
        <taxon>Eubacterium</taxon>
    </lineage>
</organism>
<sequence length="886" mass="100583">MLKLAWKYMRYYKSQTFAIFASMLLTAALLSGIGSLIYSSQKSDLANSKTIYGNWHYYIETDKEMYASMRSGQKGDGYNVKQCGKMEIRDIVTEEFLIYFIHTDDNYRRMVHRDLLEGTFPEKENEIAADGFVLQNLGFSGNPGDAVQIGEQEYIVTGILKSKWDASAGEMEVFVSDSFAGRTSQMFLYLGFDEDHKLYKQLDAFLREHRIAAETVVANDDVIRFLGGEAPERIYDIVKFGLTNEEGNFTYIVLKLQSDYNLAYYGMIFLLCMFSLFVVYSVFNISVSKRTSEYGMLQTLGISERRIGVTLVLELWSMFVIAYPLGCLFGNGILGLVYQKFGGVFGGKGVKAAENGLSIADRTLAEGVKTVPFYLSWDAMLFGFAFLLISLALLAFPVVCSLRKHSLKEVMSGDTSFYKTRKIYALHSVNMAGVVVRKFMFSNKKKVFGILLSLSIGGCIFLCTTYMIENLKVHAELSLVSDDGLGSAYRISLKSTSLRDTIPEAVVNKVKNLQETEYVAATKYTLGELQLTENEFLAEEDWKDYFAFQNEEPYFIRRYQGVCNRQKDGTYRIKYNVYGYDEAMLEQLGDFLLEGEIRPEEMERDNKVVVTANQDGQGNYYFYGKKPGDSITLRVPKTQGYTDEWLKFSGNAENYVEKEFEIAAIVSRPLAQEQGFLNVKVWKNAQSVIFTNEQMKEKLGLVDYGFINVSGAQGVETERVSNRLLQIIRDVPKAVLQDYITAIETQKNYLKQQQIFFSGIAVILLIISLFHIMNSMNHTILARRKEYGIIRAMGITDSGFYKMILQTGILYGVLADVFIFCMYHLVLRRVMDYYMAHVLQFLHLKSGVPNVVFVGVMLLNVAIAVAAVMVPAWKMLRENLIGEIMG</sequence>
<keyword evidence="10" id="KW-1185">Reference proteome</keyword>
<dbReference type="InterPro" id="IPR050250">
    <property type="entry name" value="Macrolide_Exporter_MacB"/>
</dbReference>
<keyword evidence="5 7" id="KW-0472">Membrane</keyword>
<feature type="transmembrane region" description="Helical" evidence="7">
    <location>
        <begin position="315"/>
        <end position="338"/>
    </location>
</feature>
<name>N1ZT47_9FIRM</name>
<comment type="subcellular location">
    <subcellularLocation>
        <location evidence="1">Cell membrane</location>
        <topology evidence="1">Multi-pass membrane protein</topology>
    </subcellularLocation>
</comment>
<evidence type="ECO:0000313" key="9">
    <source>
        <dbReference type="EMBL" id="EMZ19111.1"/>
    </source>
</evidence>
<dbReference type="PATRIC" id="fig|1235802.3.peg.5985"/>
<feature type="transmembrane region" description="Helical" evidence="7">
    <location>
        <begin position="808"/>
        <end position="827"/>
    </location>
</feature>
<feature type="transmembrane region" description="Helical" evidence="7">
    <location>
        <begin position="262"/>
        <end position="283"/>
    </location>
</feature>
<evidence type="ECO:0000256" key="3">
    <source>
        <dbReference type="ARBA" id="ARBA00022692"/>
    </source>
</evidence>
<dbReference type="AlphaFoldDB" id="N1ZT47"/>
<keyword evidence="2" id="KW-1003">Cell membrane</keyword>
<feature type="domain" description="ABC3 transporter permease C-terminal" evidence="8">
    <location>
        <begin position="267"/>
        <end position="406"/>
    </location>
</feature>
<gene>
    <name evidence="9" type="ORF">C823_05663</name>
</gene>
<dbReference type="eggNOG" id="COG0577">
    <property type="taxonomic scope" value="Bacteria"/>
</dbReference>
<accession>N1ZT47</accession>
<comment type="caution">
    <text evidence="9">The sequence shown here is derived from an EMBL/GenBank/DDBJ whole genome shotgun (WGS) entry which is preliminary data.</text>
</comment>
<evidence type="ECO:0000256" key="6">
    <source>
        <dbReference type="ARBA" id="ARBA00038076"/>
    </source>
</evidence>
<keyword evidence="4 7" id="KW-1133">Transmembrane helix</keyword>
<keyword evidence="3 7" id="KW-0812">Transmembrane</keyword>
<feature type="transmembrane region" description="Helical" evidence="7">
    <location>
        <begin position="379"/>
        <end position="402"/>
    </location>
</feature>
<protein>
    <recommendedName>
        <fullName evidence="8">ABC3 transporter permease C-terminal domain-containing protein</fullName>
    </recommendedName>
</protein>
<feature type="transmembrane region" description="Helical" evidence="7">
    <location>
        <begin position="755"/>
        <end position="774"/>
    </location>
</feature>
<evidence type="ECO:0000256" key="5">
    <source>
        <dbReference type="ARBA" id="ARBA00023136"/>
    </source>
</evidence>
<feature type="domain" description="ABC3 transporter permease C-terminal" evidence="8">
    <location>
        <begin position="760"/>
        <end position="879"/>
    </location>
</feature>
<dbReference type="PANTHER" id="PTHR30572">
    <property type="entry name" value="MEMBRANE COMPONENT OF TRANSPORTER-RELATED"/>
    <property type="match status" value="1"/>
</dbReference>
<dbReference type="InterPro" id="IPR003838">
    <property type="entry name" value="ABC3_permease_C"/>
</dbReference>
<evidence type="ECO:0000313" key="10">
    <source>
        <dbReference type="Proteomes" id="UP000012589"/>
    </source>
</evidence>
<comment type="similarity">
    <text evidence="6">Belongs to the ABC-4 integral membrane protein family.</text>
</comment>
<dbReference type="Pfam" id="PF02687">
    <property type="entry name" value="FtsX"/>
    <property type="match status" value="2"/>
</dbReference>